<evidence type="ECO:0000313" key="7">
    <source>
        <dbReference type="Proteomes" id="UP000240509"/>
    </source>
</evidence>
<dbReference type="OrthoDB" id="9765468at2"/>
<dbReference type="RefSeq" id="WP_107585724.1">
    <property type="nucleotide sequence ID" value="NZ_PZJJ01000025.1"/>
</dbReference>
<sequence length="862" mass="96309">MITRFSTPSKVALHDVGGKGMNLIQMTQGGLVVPDGFIVSTKAYDQFIAENKLQDKIAALVEGVSADDMNALEKVSDEIKQLITQAPVSEGLRSQIVEAYNTLDVPLTAVRSSATAEDLPEMSFAGQHNSYLNVSGEKNLLSAVQKCWASLWNARAVSYRMRHGVSQQFKSLSLAVVVQTMVPSDCAGVLFTVNPVNNRRDQLYINSSWGMGEAVVSGIVTPDEFVLDKKTGELITSVIEKKETQIIRSDGSNVRTAVPPELQQKESLNPEDLKQLFNMAQAVDTYYGEPMDTEWVMSGGKAYIVQARPVTGLHPMPVKNDDIEKHGLRLYFSFTRVAQGISEPFTPMGLEMWAALKAVGINAEKRPRGFKTAAGRIYWDFTELIRKPKRARKIAENISNRDPVAGKVLMEFVDRNKRQLTSKKSKLPLPLKSLLPAGRFAARAAGAFIQPQHAERRSISLAENHLKTMNRKALTRETPAEKIELIEEIMERAMKVIIHQCAYFIPAFKADQRGRKRLRKWLGSEAYLDPVIQGLPNSPTSAMGFRLMEIAYEVKQNGEHLSKTHPFVIQFLKNYGHRSNVELDVGHPNWREKPDYIMNLLETYMKMDEETLSSKISRHHNSADEAVSSTVRKVKEKKGNRAAKQMEKDCRYLRQTLGLRERPKFDLIRSFALIRQLLQEIGEELVERKFIQEVDDVFYLELAEVKEPSAPLLELVEERKKTLHEQKKLKTVPRFMTNTGECLYESAYSSSEDGLHGIPVSSGEYTGTVRVVHDPAEAKLKEGEILVTHSTDPSWTPLFLTAGALIMETGGTASHGGIVAREYGLPAVSGIERVSEKLKTGDKVTINGNSGQVLLLEETEGV</sequence>
<dbReference type="PANTHER" id="PTHR43615">
    <property type="entry name" value="PHOSPHOENOLPYRUVATE SYNTHASE-RELATED"/>
    <property type="match status" value="1"/>
</dbReference>
<dbReference type="Pfam" id="PF01326">
    <property type="entry name" value="PPDK_N"/>
    <property type="match status" value="1"/>
</dbReference>
<dbReference type="InterPro" id="IPR008279">
    <property type="entry name" value="PEP-util_enz_mobile_dom"/>
</dbReference>
<dbReference type="GO" id="GO:0005524">
    <property type="term" value="F:ATP binding"/>
    <property type="evidence" value="ECO:0007669"/>
    <property type="project" value="UniProtKB-KW"/>
</dbReference>
<dbReference type="PANTHER" id="PTHR43615:SF1">
    <property type="entry name" value="PPDK_N DOMAIN-CONTAINING PROTEIN"/>
    <property type="match status" value="1"/>
</dbReference>
<keyword evidence="7" id="KW-1185">Reference proteome</keyword>
<evidence type="ECO:0000256" key="1">
    <source>
        <dbReference type="ARBA" id="ARBA00022741"/>
    </source>
</evidence>
<reference evidence="6 7" key="1">
    <citation type="submission" date="2018-03" db="EMBL/GenBank/DDBJ databases">
        <title>Alkalicoccus saliphilus sp. nov., isolated from a mineral pool.</title>
        <authorList>
            <person name="Zhao B."/>
        </authorList>
    </citation>
    <scope>NUCLEOTIDE SEQUENCE [LARGE SCALE GENOMIC DNA]</scope>
    <source>
        <strain evidence="6 7">6AG</strain>
    </source>
</reference>
<evidence type="ECO:0000313" key="6">
    <source>
        <dbReference type="EMBL" id="PTL38078.1"/>
    </source>
</evidence>
<proteinExistence type="predicted"/>
<keyword evidence="2" id="KW-0067">ATP-binding</keyword>
<feature type="region of interest" description="Disordered" evidence="3">
    <location>
        <begin position="616"/>
        <end position="640"/>
    </location>
</feature>
<keyword evidence="6" id="KW-0808">Transferase</keyword>
<dbReference type="FunFam" id="3.30.1490.20:FF:000010">
    <property type="entry name" value="Phosphoenolpyruvate synthase"/>
    <property type="match status" value="1"/>
</dbReference>
<organism evidence="6 7">
    <name type="scientific">Alkalicoccus saliphilus</name>
    <dbReference type="NCBI Taxonomy" id="200989"/>
    <lineage>
        <taxon>Bacteria</taxon>
        <taxon>Bacillati</taxon>
        <taxon>Bacillota</taxon>
        <taxon>Bacilli</taxon>
        <taxon>Bacillales</taxon>
        <taxon>Bacillaceae</taxon>
        <taxon>Alkalicoccus</taxon>
    </lineage>
</organism>
<comment type="caution">
    <text evidence="6">The sequence shown here is derived from an EMBL/GenBank/DDBJ whole genome shotgun (WGS) entry which is preliminary data.</text>
</comment>
<dbReference type="Pfam" id="PF00391">
    <property type="entry name" value="PEP-utilizers"/>
    <property type="match status" value="1"/>
</dbReference>
<dbReference type="EMBL" id="PZJJ01000025">
    <property type="protein sequence ID" value="PTL38078.1"/>
    <property type="molecule type" value="Genomic_DNA"/>
</dbReference>
<evidence type="ECO:0000259" key="4">
    <source>
        <dbReference type="Pfam" id="PF00391"/>
    </source>
</evidence>
<dbReference type="Gene3D" id="3.30.1490.20">
    <property type="entry name" value="ATP-grasp fold, A domain"/>
    <property type="match status" value="1"/>
</dbReference>
<accession>A0A2T4U3U5</accession>
<dbReference type="SUPFAM" id="SSF52009">
    <property type="entry name" value="Phosphohistidine domain"/>
    <property type="match status" value="1"/>
</dbReference>
<dbReference type="Proteomes" id="UP000240509">
    <property type="component" value="Unassembled WGS sequence"/>
</dbReference>
<dbReference type="SUPFAM" id="SSF56059">
    <property type="entry name" value="Glutathione synthetase ATP-binding domain-like"/>
    <property type="match status" value="1"/>
</dbReference>
<keyword evidence="6" id="KW-0670">Pyruvate</keyword>
<dbReference type="Gene3D" id="3.50.30.10">
    <property type="entry name" value="Phosphohistidine domain"/>
    <property type="match status" value="1"/>
</dbReference>
<dbReference type="InterPro" id="IPR051549">
    <property type="entry name" value="PEP_Utilizing_Enz"/>
</dbReference>
<gene>
    <name evidence="6" type="ORF">C6Y45_13320</name>
</gene>
<dbReference type="Gene3D" id="3.30.470.20">
    <property type="entry name" value="ATP-grasp fold, B domain"/>
    <property type="match status" value="1"/>
</dbReference>
<dbReference type="InterPro" id="IPR036637">
    <property type="entry name" value="Phosphohistidine_dom_sf"/>
</dbReference>
<evidence type="ECO:0000259" key="5">
    <source>
        <dbReference type="Pfam" id="PF01326"/>
    </source>
</evidence>
<dbReference type="InterPro" id="IPR013815">
    <property type="entry name" value="ATP_grasp_subdomain_1"/>
</dbReference>
<name>A0A2T4U3U5_9BACI</name>
<keyword evidence="1" id="KW-0547">Nucleotide-binding</keyword>
<feature type="domain" description="Pyruvate phosphate dikinase AMP/ATP-binding" evidence="5">
    <location>
        <begin position="15"/>
        <end position="314"/>
    </location>
</feature>
<evidence type="ECO:0000256" key="3">
    <source>
        <dbReference type="SAM" id="MobiDB-lite"/>
    </source>
</evidence>
<dbReference type="AlphaFoldDB" id="A0A2T4U3U5"/>
<dbReference type="InterPro" id="IPR002192">
    <property type="entry name" value="PPDK_AMP/ATP-bd"/>
</dbReference>
<feature type="domain" description="PEP-utilising enzyme mobile" evidence="4">
    <location>
        <begin position="780"/>
        <end position="851"/>
    </location>
</feature>
<keyword evidence="6" id="KW-0418">Kinase</keyword>
<evidence type="ECO:0000256" key="2">
    <source>
        <dbReference type="ARBA" id="ARBA00022840"/>
    </source>
</evidence>
<protein>
    <submittedName>
        <fullName evidence="6">Pyruvate, phosphate dikinase</fullName>
    </submittedName>
</protein>
<dbReference type="GO" id="GO:0016301">
    <property type="term" value="F:kinase activity"/>
    <property type="evidence" value="ECO:0007669"/>
    <property type="project" value="UniProtKB-KW"/>
</dbReference>